<name>A0A9P1M737_9PEZI</name>
<organism evidence="2 3">
    <name type="scientific">Parascedosporium putredinis</name>
    <dbReference type="NCBI Taxonomy" id="1442378"/>
    <lineage>
        <taxon>Eukaryota</taxon>
        <taxon>Fungi</taxon>
        <taxon>Dikarya</taxon>
        <taxon>Ascomycota</taxon>
        <taxon>Pezizomycotina</taxon>
        <taxon>Sordariomycetes</taxon>
        <taxon>Hypocreomycetidae</taxon>
        <taxon>Microascales</taxon>
        <taxon>Microascaceae</taxon>
        <taxon>Parascedosporium</taxon>
    </lineage>
</organism>
<feature type="region of interest" description="Disordered" evidence="1">
    <location>
        <begin position="1"/>
        <end position="24"/>
    </location>
</feature>
<gene>
    <name evidence="2" type="ORF">PPNO1_LOCUS24</name>
</gene>
<proteinExistence type="predicted"/>
<feature type="region of interest" description="Disordered" evidence="1">
    <location>
        <begin position="114"/>
        <end position="205"/>
    </location>
</feature>
<protein>
    <submittedName>
        <fullName evidence="2">Uncharacterized protein</fullName>
    </submittedName>
</protein>
<evidence type="ECO:0000256" key="1">
    <source>
        <dbReference type="SAM" id="MobiDB-lite"/>
    </source>
</evidence>
<evidence type="ECO:0000313" key="2">
    <source>
        <dbReference type="EMBL" id="CAI4210217.1"/>
    </source>
</evidence>
<accession>A0A9P1M737</accession>
<dbReference type="OrthoDB" id="4150467at2759"/>
<sequence>MASVSPTSASTSMPINGSASPRQSATPKNVAFELLFTDSPQYRARLPMRVQIYPHDTTDSIVTTVKNFYGLYSSPTSSKGVSFEDEQGNTLIARHENFRNNMIVYVRVIEEPAQPSAPPSASFGTAPYQPAPSGNASGRRSASASANPIAGKPARPRPSKSRNAGSQNGADGYDSPTGYSSGDGAPGSSSGKAKDQIGNTEISVENIVEGGRRKRAKFESSELPLFAPRKCQRQPLTHPYRRRGDLINTALLFHMPRAPRTLSLTHELYNLPKVILAAMAKPYIPLPMGTVLAVA</sequence>
<feature type="compositionally biased region" description="Low complexity" evidence="1">
    <location>
        <begin position="178"/>
        <end position="191"/>
    </location>
</feature>
<comment type="caution">
    <text evidence="2">The sequence shown here is derived from an EMBL/GenBank/DDBJ whole genome shotgun (WGS) entry which is preliminary data.</text>
</comment>
<evidence type="ECO:0000313" key="3">
    <source>
        <dbReference type="Proteomes" id="UP000838763"/>
    </source>
</evidence>
<dbReference type="Proteomes" id="UP000838763">
    <property type="component" value="Unassembled WGS sequence"/>
</dbReference>
<dbReference type="EMBL" id="CALLCH030000001">
    <property type="protein sequence ID" value="CAI4210217.1"/>
    <property type="molecule type" value="Genomic_DNA"/>
</dbReference>
<dbReference type="AlphaFoldDB" id="A0A9P1M737"/>
<keyword evidence="3" id="KW-1185">Reference proteome</keyword>
<reference evidence="2" key="1">
    <citation type="submission" date="2022-11" db="EMBL/GenBank/DDBJ databases">
        <authorList>
            <person name="Scott C."/>
            <person name="Bruce N."/>
        </authorList>
    </citation>
    <scope>NUCLEOTIDE SEQUENCE</scope>
</reference>
<feature type="compositionally biased region" description="Low complexity" evidence="1">
    <location>
        <begin position="131"/>
        <end position="148"/>
    </location>
</feature>